<evidence type="ECO:0000256" key="1">
    <source>
        <dbReference type="SAM" id="MobiDB-lite"/>
    </source>
</evidence>
<gene>
    <name evidence="3" type="primary">PERQ1</name>
</gene>
<feature type="compositionally biased region" description="Low complexity" evidence="1">
    <location>
        <begin position="751"/>
        <end position="762"/>
    </location>
</feature>
<dbReference type="OrthoDB" id="48509at2759"/>
<feature type="region of interest" description="Disordered" evidence="1">
    <location>
        <begin position="1043"/>
        <end position="1104"/>
    </location>
</feature>
<feature type="region of interest" description="Disordered" evidence="1">
    <location>
        <begin position="739"/>
        <end position="1009"/>
    </location>
</feature>
<feature type="compositionally biased region" description="Basic residues" evidence="1">
    <location>
        <begin position="1201"/>
        <end position="1210"/>
    </location>
</feature>
<dbReference type="SUPFAM" id="SSF55277">
    <property type="entry name" value="GYF domain"/>
    <property type="match status" value="1"/>
</dbReference>
<name>V5H073_ANOGL</name>
<dbReference type="AlphaFoldDB" id="V5H073"/>
<feature type="compositionally biased region" description="Basic and acidic residues" evidence="1">
    <location>
        <begin position="341"/>
        <end position="354"/>
    </location>
</feature>
<feature type="compositionally biased region" description="Low complexity" evidence="1">
    <location>
        <begin position="86"/>
        <end position="95"/>
    </location>
</feature>
<dbReference type="PANTHER" id="PTHR14445">
    <property type="entry name" value="GRB10 INTERACTING GYF PROTEIN"/>
    <property type="match status" value="1"/>
</dbReference>
<feature type="region of interest" description="Disordered" evidence="1">
    <location>
        <begin position="1185"/>
        <end position="1210"/>
    </location>
</feature>
<feature type="compositionally biased region" description="Polar residues" evidence="1">
    <location>
        <begin position="739"/>
        <end position="750"/>
    </location>
</feature>
<reference evidence="3" key="1">
    <citation type="submission" date="2013-07" db="EMBL/GenBank/DDBJ databases">
        <title>Midgut Transcriptome Profiling of Anoplphora glabripennis, a Lignocellulose Degrading, Wood-Boring Cerambycid.</title>
        <authorList>
            <person name="Scully E.D."/>
            <person name="Hoover K."/>
            <person name="Carlson J.E."/>
            <person name="Tien M."/>
            <person name="Geib S.M."/>
        </authorList>
    </citation>
    <scope>NUCLEOTIDE SEQUENCE</scope>
</reference>
<feature type="compositionally biased region" description="Basic and acidic residues" evidence="1">
    <location>
        <begin position="293"/>
        <end position="309"/>
    </location>
</feature>
<feature type="region of interest" description="Disordered" evidence="1">
    <location>
        <begin position="1"/>
        <end position="28"/>
    </location>
</feature>
<dbReference type="PANTHER" id="PTHR14445:SF36">
    <property type="entry name" value="FI03272P-RELATED"/>
    <property type="match status" value="1"/>
</dbReference>
<feature type="compositionally biased region" description="Basic and acidic residues" evidence="1">
    <location>
        <begin position="215"/>
        <end position="224"/>
    </location>
</feature>
<feature type="region of interest" description="Disordered" evidence="1">
    <location>
        <begin position="341"/>
        <end position="370"/>
    </location>
</feature>
<dbReference type="EMBL" id="GALX01002248">
    <property type="protein sequence ID" value="JAB66218.1"/>
    <property type="molecule type" value="Transcribed_RNA"/>
</dbReference>
<dbReference type="GO" id="GO:0005829">
    <property type="term" value="C:cytosol"/>
    <property type="evidence" value="ECO:0007669"/>
    <property type="project" value="TreeGrafter"/>
</dbReference>
<dbReference type="InterPro" id="IPR035445">
    <property type="entry name" value="GYF-like_dom_sf"/>
</dbReference>
<feature type="domain" description="GYF" evidence="2">
    <location>
        <begin position="416"/>
        <end position="464"/>
    </location>
</feature>
<dbReference type="InterPro" id="IPR003169">
    <property type="entry name" value="GYF"/>
</dbReference>
<evidence type="ECO:0000259" key="2">
    <source>
        <dbReference type="PROSITE" id="PS50829"/>
    </source>
</evidence>
<dbReference type="PROSITE" id="PS50829">
    <property type="entry name" value="GYF"/>
    <property type="match status" value="1"/>
</dbReference>
<accession>V5H073</accession>
<dbReference type="Gene3D" id="3.30.1490.40">
    <property type="match status" value="1"/>
</dbReference>
<feature type="compositionally biased region" description="Polar residues" evidence="1">
    <location>
        <begin position="264"/>
        <end position="278"/>
    </location>
</feature>
<feature type="compositionally biased region" description="Low complexity" evidence="1">
    <location>
        <begin position="1050"/>
        <end position="1081"/>
    </location>
</feature>
<feature type="region of interest" description="Disordered" evidence="1">
    <location>
        <begin position="79"/>
        <end position="326"/>
    </location>
</feature>
<feature type="compositionally biased region" description="Polar residues" evidence="1">
    <location>
        <begin position="674"/>
        <end position="688"/>
    </location>
</feature>
<feature type="compositionally biased region" description="Basic and acidic residues" evidence="1">
    <location>
        <begin position="238"/>
        <end position="262"/>
    </location>
</feature>
<evidence type="ECO:0000313" key="3">
    <source>
        <dbReference type="EMBL" id="JAB66218.1"/>
    </source>
</evidence>
<dbReference type="Pfam" id="PF02213">
    <property type="entry name" value="GYF"/>
    <property type="match status" value="1"/>
</dbReference>
<dbReference type="CDD" id="cd00072">
    <property type="entry name" value="GYF"/>
    <property type="match status" value="1"/>
</dbReference>
<feature type="compositionally biased region" description="Basic and acidic residues" evidence="1">
    <location>
        <begin position="923"/>
        <end position="932"/>
    </location>
</feature>
<sequence>MTDSMNFGPDWIRNLSSEGSTGGGTSGGTRYQLADFRYGREEMLALFDKNSKPPASLTNFKSLYSETSLLPLALLPTSEEERGWQGRPTTLSGPPRGRGGSLERGGRISRGRGGYQYGRASGYESGWGNGEQPDWSPRKEYNQRTMSVDNWRRSRNNDDDDGWRNVSQGRSGLYEKWGRSTSWRGEGDAEERSGPPERGGRANWHDINRAPPSRRSWDNEDHLPEWATENPTEGGGTFDERGAFHGSDDELEGKPPNKREIGLQKSTSQQQITNKNQHPSLPSSKSTMSLISKSEETNKQVEGLSKEANENTQSKENNVIVERKKSVPNIPEKIDKEVIVQERAKSEGPPKPSDKQPVITNGPVQDIQRNDESDFERLQEDFVLKLVVDEEPPKQAPSNFEMAGLQPPPNLVAPVHDKWFYQDPQGQMQGPFSNIEMAEWYKAGYFSNQLKVRRQCDERFFLLGELITICGGANPFQTGIRFPTLKNDVSKMPDPDILQFQYLSQMAAYKQAQARILAEPWSAITLQQQELAAQRLIMQQQQVSQDLQFIQQPPPTNPLMHMINQMQQANKLPAQGLVEKQPQNISPIDPHLQLHMGNILSLQNRIPPSAGISNHMQTGLPSNLSGSLPPESLSTSMPSLQSNALNAGGMSLPGMQTNIPVSLGGNINIPRPTSHGSVDQINTSQDNDPISNLLKQLQQNQQSQQVDSLWQQNQYSVPNSAPPQQWQSHQEVPLSMWDMQQGNTVSPPTIQSENKQQLQSSKQKNEKEKEQQKIKDESSGKELKKKKEQDEKQAKKEAEDRRRHEQKRQEAEKKAAEEKKRKEEERVKKELEKAKKEAEEKRLRELEEKRRLKEQRKAEEEARKKIEENKKLEEEKLRKEAKELEARKQAEERRIQQEQIRTAKAAPWSQSSSTLGMSLADIQKSEREKRAQETALQMQRLQEKETQQQQQQQQEKPTGIQLSWARKPVEPRKVKSLAEIQAEEQERLAKQAAESRLQKEKEAPPVINNASSIWNSQSLTWASASATNLQWSSLNNSGGFWDDSSHKQTASKPSTVSKSNSTNSVNATHKQQQPAQKQQTKNKTKKEESSKTNHNNNNNAPSSDEFTNWCYKTLSNITTSVDIPTFVTFLRDIESALDVREYCKEYLGESTATQQFATNFLEKRRSFKPKNNAHKDDMCSPAPAITPSLQHSTEFQEVKGKNKKNKKSKMLKVDSRILGFNVTSAPDRINVGDRDYGDNS</sequence>
<protein>
    <submittedName>
        <fullName evidence="3">PERQ amino acid-rich with GYF domain-containing protein</fullName>
    </submittedName>
</protein>
<feature type="compositionally biased region" description="Basic and acidic residues" evidence="1">
    <location>
        <begin position="185"/>
        <end position="208"/>
    </location>
</feature>
<feature type="region of interest" description="Disordered" evidence="1">
    <location>
        <begin position="663"/>
        <end position="688"/>
    </location>
</feature>
<dbReference type="InterPro" id="IPR051640">
    <property type="entry name" value="GRB10-interact_GYF"/>
</dbReference>
<feature type="compositionally biased region" description="Low complexity" evidence="1">
    <location>
        <begin position="279"/>
        <end position="292"/>
    </location>
</feature>
<dbReference type="SMART" id="SM00444">
    <property type="entry name" value="GYF"/>
    <property type="match status" value="1"/>
</dbReference>
<organism evidence="3">
    <name type="scientific">Anoplophora glabripennis</name>
    <name type="common">Asian longhorn beetle</name>
    <name type="synonym">Anoplophora nobilis</name>
    <dbReference type="NCBI Taxonomy" id="217634"/>
    <lineage>
        <taxon>Eukaryota</taxon>
        <taxon>Metazoa</taxon>
        <taxon>Ecdysozoa</taxon>
        <taxon>Arthropoda</taxon>
        <taxon>Hexapoda</taxon>
        <taxon>Insecta</taxon>
        <taxon>Pterygota</taxon>
        <taxon>Neoptera</taxon>
        <taxon>Endopterygota</taxon>
        <taxon>Coleoptera</taxon>
        <taxon>Polyphaga</taxon>
        <taxon>Cucujiformia</taxon>
        <taxon>Chrysomeloidea</taxon>
        <taxon>Cerambycidae</taxon>
        <taxon>Lamiinae</taxon>
        <taxon>Lamiini</taxon>
        <taxon>Anoplophora</taxon>
    </lineage>
</organism>
<proteinExistence type="predicted"/>
<feature type="region of interest" description="Disordered" evidence="1">
    <location>
        <begin position="610"/>
        <end position="638"/>
    </location>
</feature>
<feature type="compositionally biased region" description="Basic and acidic residues" evidence="1">
    <location>
        <begin position="763"/>
        <end position="896"/>
    </location>
</feature>